<dbReference type="RefSeq" id="WP_190825753.1">
    <property type="nucleotide sequence ID" value="NZ_CAWPPI010000025.1"/>
</dbReference>
<comment type="caution">
    <text evidence="3">The sequence shown here is derived from an EMBL/GenBank/DDBJ whole genome shotgun (WGS) entry which is preliminary data.</text>
</comment>
<proteinExistence type="predicted"/>
<dbReference type="PANTHER" id="PTHR43685:SF11">
    <property type="entry name" value="GLYCOSYLTRANSFERASE TAGX-RELATED"/>
    <property type="match status" value="1"/>
</dbReference>
<evidence type="ECO:0000313" key="4">
    <source>
        <dbReference type="Proteomes" id="UP000629098"/>
    </source>
</evidence>
<dbReference type="EMBL" id="JACXAE010000025">
    <property type="protein sequence ID" value="MBD2771458.1"/>
    <property type="molecule type" value="Genomic_DNA"/>
</dbReference>
<dbReference type="PANTHER" id="PTHR43685">
    <property type="entry name" value="GLYCOSYLTRANSFERASE"/>
    <property type="match status" value="1"/>
</dbReference>
<feature type="domain" description="Glycosyltransferase 2-like prokaryotic type" evidence="2">
    <location>
        <begin position="5"/>
        <end position="251"/>
    </location>
</feature>
<keyword evidence="1" id="KW-1133">Transmembrane helix</keyword>
<dbReference type="InterPro" id="IPR050834">
    <property type="entry name" value="Glycosyltransf_2"/>
</dbReference>
<protein>
    <submittedName>
        <fullName evidence="3">Glycosyltransferase</fullName>
    </submittedName>
</protein>
<dbReference type="InterPro" id="IPR019290">
    <property type="entry name" value="GlycosylTrfase-like_prok"/>
</dbReference>
<name>A0A8J6XDJ3_9CYAN</name>
<dbReference type="InterPro" id="IPR029044">
    <property type="entry name" value="Nucleotide-diphossugar_trans"/>
</dbReference>
<reference evidence="3" key="1">
    <citation type="submission" date="2020-09" db="EMBL/GenBank/DDBJ databases">
        <title>Iningainema tapete sp. nov. (Scytonemataceae, Cyanobacteria) from greenhouses in central Florida (USA) produces two types of nodularin with biosynthetic potential for microcystin-LR and anabaenopeptins.</title>
        <authorList>
            <person name="Berthold D.E."/>
            <person name="Lefler F.W."/>
            <person name="Huang I.-S."/>
            <person name="Abdulla H."/>
            <person name="Zimba P.V."/>
            <person name="Laughinghouse H.D. IV."/>
        </authorList>
    </citation>
    <scope>NUCLEOTIDE SEQUENCE</scope>
    <source>
        <strain evidence="3">BLCCT55</strain>
    </source>
</reference>
<keyword evidence="1" id="KW-0812">Transmembrane</keyword>
<gene>
    <name evidence="3" type="ORF">ICL16_04860</name>
</gene>
<organism evidence="3 4">
    <name type="scientific">Iningainema tapete BLCC-T55</name>
    <dbReference type="NCBI Taxonomy" id="2748662"/>
    <lineage>
        <taxon>Bacteria</taxon>
        <taxon>Bacillati</taxon>
        <taxon>Cyanobacteriota</taxon>
        <taxon>Cyanophyceae</taxon>
        <taxon>Nostocales</taxon>
        <taxon>Scytonemataceae</taxon>
        <taxon>Iningainema tapete</taxon>
    </lineage>
</organism>
<feature type="transmembrane region" description="Helical" evidence="1">
    <location>
        <begin position="285"/>
        <end position="308"/>
    </location>
</feature>
<accession>A0A8J6XDJ3</accession>
<evidence type="ECO:0000313" key="3">
    <source>
        <dbReference type="EMBL" id="MBD2771458.1"/>
    </source>
</evidence>
<dbReference type="SUPFAM" id="SSF53448">
    <property type="entry name" value="Nucleotide-diphospho-sugar transferases"/>
    <property type="match status" value="1"/>
</dbReference>
<keyword evidence="1" id="KW-0472">Membrane</keyword>
<keyword evidence="4" id="KW-1185">Reference proteome</keyword>
<dbReference type="Pfam" id="PF10111">
    <property type="entry name" value="Glyco_tranf_2_2"/>
    <property type="match status" value="1"/>
</dbReference>
<sequence length="325" mass="37094">MPTISVIIPTYNSEKTIKQTIESVLNQTFTDFELIIVNDDSQDRTLDIISQFQDPRIKVFSYPHAGGNVSRNRGLKVSVGEFISFLDADDIWTPNKLQLQLQALQENEEAKVAYSWTDYIDEKGNFLLSGTHITANGDVYEQLLVTNFLENGSNPLIRREAVITLGGFDESLSAAQDWDMWLRLAHRFHFVAVPSVQILYRISGNSQSSNLARQEKSCLLVLERAYQAKPFLDKHIRRKSLAQLYKYLTCKALQHPLNRQKGCAAAIFLFKYIINESSRSKYINLWLKLLFKIAVIITLPATWSTALLTNLKTRAKKTAIDYKPI</sequence>
<dbReference type="AlphaFoldDB" id="A0A8J6XDJ3"/>
<evidence type="ECO:0000256" key="1">
    <source>
        <dbReference type="SAM" id="Phobius"/>
    </source>
</evidence>
<dbReference type="Gene3D" id="3.90.550.10">
    <property type="entry name" value="Spore Coat Polysaccharide Biosynthesis Protein SpsA, Chain A"/>
    <property type="match status" value="1"/>
</dbReference>
<evidence type="ECO:0000259" key="2">
    <source>
        <dbReference type="Pfam" id="PF10111"/>
    </source>
</evidence>
<dbReference type="Proteomes" id="UP000629098">
    <property type="component" value="Unassembled WGS sequence"/>
</dbReference>